<dbReference type="PANTHER" id="PTHR43712">
    <property type="entry name" value="PUTATIVE (AFU_ORTHOLOGUE AFUA_4G14580)-RELATED"/>
    <property type="match status" value="1"/>
</dbReference>
<dbReference type="Proteomes" id="UP000244855">
    <property type="component" value="Unassembled WGS sequence"/>
</dbReference>
<dbReference type="EMBL" id="KZ805460">
    <property type="protein sequence ID" value="PVH96576.1"/>
    <property type="molecule type" value="Genomic_DNA"/>
</dbReference>
<keyword evidence="6" id="KW-1185">Reference proteome</keyword>
<keyword evidence="2 5" id="KW-0808">Transferase</keyword>
<dbReference type="PANTHER" id="PTHR43712:SF12">
    <property type="entry name" value="STERIGMATOCYSTIN 8-O-METHYLTRANSFERASE"/>
    <property type="match status" value="1"/>
</dbReference>
<dbReference type="SUPFAM" id="SSF53335">
    <property type="entry name" value="S-adenosyl-L-methionine-dependent methyltransferases"/>
    <property type="match status" value="1"/>
</dbReference>
<keyword evidence="3" id="KW-0949">S-adenosyl-L-methionine</keyword>
<dbReference type="Gene3D" id="3.40.50.150">
    <property type="entry name" value="Vaccinia Virus protein VP39"/>
    <property type="match status" value="1"/>
</dbReference>
<dbReference type="GO" id="GO:0032259">
    <property type="term" value="P:methylation"/>
    <property type="evidence" value="ECO:0007669"/>
    <property type="project" value="UniProtKB-KW"/>
</dbReference>
<proteinExistence type="predicted"/>
<evidence type="ECO:0000256" key="3">
    <source>
        <dbReference type="ARBA" id="ARBA00022691"/>
    </source>
</evidence>
<reference evidence="5 6" key="1">
    <citation type="journal article" date="2018" name="Sci. Rep.">
        <title>Comparative genomics provides insights into the lifestyle and reveals functional heterogeneity of dark septate endophytic fungi.</title>
        <authorList>
            <person name="Knapp D.G."/>
            <person name="Nemeth J.B."/>
            <person name="Barry K."/>
            <person name="Hainaut M."/>
            <person name="Henrissat B."/>
            <person name="Johnson J."/>
            <person name="Kuo A."/>
            <person name="Lim J.H.P."/>
            <person name="Lipzen A."/>
            <person name="Nolan M."/>
            <person name="Ohm R.A."/>
            <person name="Tamas L."/>
            <person name="Grigoriev I.V."/>
            <person name="Spatafora J.W."/>
            <person name="Nagy L.G."/>
            <person name="Kovacs G.M."/>
        </authorList>
    </citation>
    <scope>NUCLEOTIDE SEQUENCE [LARGE SCALE GENOMIC DNA]</scope>
    <source>
        <strain evidence="5 6">DSE2036</strain>
    </source>
</reference>
<feature type="domain" description="O-methyltransferase C-terminal" evidence="4">
    <location>
        <begin position="190"/>
        <end position="390"/>
    </location>
</feature>
<dbReference type="InterPro" id="IPR029063">
    <property type="entry name" value="SAM-dependent_MTases_sf"/>
</dbReference>
<dbReference type="PROSITE" id="PS51683">
    <property type="entry name" value="SAM_OMT_II"/>
    <property type="match status" value="1"/>
</dbReference>
<organism evidence="5 6">
    <name type="scientific">Periconia macrospinosa</name>
    <dbReference type="NCBI Taxonomy" id="97972"/>
    <lineage>
        <taxon>Eukaryota</taxon>
        <taxon>Fungi</taxon>
        <taxon>Dikarya</taxon>
        <taxon>Ascomycota</taxon>
        <taxon>Pezizomycotina</taxon>
        <taxon>Dothideomycetes</taxon>
        <taxon>Pleosporomycetidae</taxon>
        <taxon>Pleosporales</taxon>
        <taxon>Massarineae</taxon>
        <taxon>Periconiaceae</taxon>
        <taxon>Periconia</taxon>
    </lineage>
</organism>
<evidence type="ECO:0000313" key="5">
    <source>
        <dbReference type="EMBL" id="PVH96576.1"/>
    </source>
</evidence>
<evidence type="ECO:0000256" key="2">
    <source>
        <dbReference type="ARBA" id="ARBA00022679"/>
    </source>
</evidence>
<evidence type="ECO:0000259" key="4">
    <source>
        <dbReference type="Pfam" id="PF00891"/>
    </source>
</evidence>
<dbReference type="Pfam" id="PF00891">
    <property type="entry name" value="Methyltransf_2"/>
    <property type="match status" value="1"/>
</dbReference>
<dbReference type="InterPro" id="IPR016461">
    <property type="entry name" value="COMT-like"/>
</dbReference>
<dbReference type="AlphaFoldDB" id="A0A2V1DEH9"/>
<evidence type="ECO:0000256" key="1">
    <source>
        <dbReference type="ARBA" id="ARBA00022603"/>
    </source>
</evidence>
<keyword evidence="1 5" id="KW-0489">Methyltransferase</keyword>
<accession>A0A2V1DEH9</accession>
<protein>
    <submittedName>
        <fullName evidence="5">S-adenosyl-L-methionine-dependent methyltransferase</fullName>
    </submittedName>
</protein>
<dbReference type="OrthoDB" id="1606438at2759"/>
<dbReference type="InterPro" id="IPR001077">
    <property type="entry name" value="COMT_C"/>
</dbReference>
<name>A0A2V1DEH9_9PLEO</name>
<evidence type="ECO:0000313" key="6">
    <source>
        <dbReference type="Proteomes" id="UP000244855"/>
    </source>
</evidence>
<gene>
    <name evidence="5" type="ORF">DM02DRAFT_617119</name>
</gene>
<dbReference type="GO" id="GO:0008171">
    <property type="term" value="F:O-methyltransferase activity"/>
    <property type="evidence" value="ECO:0007669"/>
    <property type="project" value="InterPro"/>
</dbReference>
<sequence>MAPSRIVELASSIEQNTRKVDDYFAANALPSPSFDPSTPPDLPLPPDIAQAKEAVLEAMDELQALLLGPMPKIFHDLIHTPTSLTSLHAIARFKWANSFGPTETTTTSKLAETAGLHKADVDRLVRHAISSRLLLEPSPGVIAHSAMSNTISNVPLLREWIEETCENMWSSAPRIVPAVEKWPGSEEPTETAWNLAHHTSENFFVSLGKDEAKAKRFADSMSFFQSAPDMQTSLVIDNYDWSKYKTIVDVGGSHGLVALELVKRFPEITATVQDLPEVISAAPTSVEPRERVTFQAYNFFTEQPVKDADVYLFRMIFHNWGDKYCLQILQNLIPALKKGAKIVINDHVVPEPGVLSLYKDRSVRAFDLVMKQCFNAKERSISDWTALLKKVDERFDIVEVKRPQGSQLQIIDVVWK</sequence>